<reference evidence="8" key="2">
    <citation type="submission" date="2020-05" db="UniProtKB">
        <authorList>
            <consortium name="EnsemblMetazoa"/>
        </authorList>
    </citation>
    <scope>IDENTIFICATION</scope>
    <source>
        <strain evidence="8">maculatus3</strain>
    </source>
</reference>
<dbReference type="InterPro" id="IPR000436">
    <property type="entry name" value="Sushi_SCR_CCP_dom"/>
</dbReference>
<dbReference type="Proteomes" id="UP000075901">
    <property type="component" value="Unassembled WGS sequence"/>
</dbReference>
<keyword evidence="2" id="KW-0677">Repeat</keyword>
<feature type="domain" description="Sushi" evidence="7">
    <location>
        <begin position="428"/>
        <end position="487"/>
    </location>
</feature>
<dbReference type="SMART" id="SM00032">
    <property type="entry name" value="CCP"/>
    <property type="match status" value="9"/>
</dbReference>
<feature type="domain" description="Sushi" evidence="7">
    <location>
        <begin position="170"/>
        <end position="229"/>
    </location>
</feature>
<feature type="disulfide bond" evidence="4">
    <location>
        <begin position="140"/>
        <end position="167"/>
    </location>
</feature>
<feature type="disulfide bond" evidence="4">
    <location>
        <begin position="318"/>
        <end position="345"/>
    </location>
</feature>
<dbReference type="PANTHER" id="PTHR45656">
    <property type="entry name" value="PROTEIN CBR-CLEC-78"/>
    <property type="match status" value="1"/>
</dbReference>
<evidence type="ECO:0000256" key="2">
    <source>
        <dbReference type="ARBA" id="ARBA00022737"/>
    </source>
</evidence>
<feature type="disulfide bond" evidence="4">
    <location>
        <begin position="458"/>
        <end position="485"/>
    </location>
</feature>
<feature type="disulfide bond" evidence="4">
    <location>
        <begin position="258"/>
        <end position="285"/>
    </location>
</feature>
<evidence type="ECO:0000256" key="5">
    <source>
        <dbReference type="SAM" id="MobiDB-lite"/>
    </source>
</evidence>
<comment type="caution">
    <text evidence="4">Lacks conserved residue(s) required for the propagation of feature annotation.</text>
</comment>
<keyword evidence="6" id="KW-0812">Transmembrane</keyword>
<dbReference type="PROSITE" id="PS50923">
    <property type="entry name" value="SUSHI"/>
    <property type="match status" value="9"/>
</dbReference>
<evidence type="ECO:0000256" key="1">
    <source>
        <dbReference type="ARBA" id="ARBA00022729"/>
    </source>
</evidence>
<evidence type="ECO:0000259" key="7">
    <source>
        <dbReference type="PROSITE" id="PS50923"/>
    </source>
</evidence>
<keyword evidence="4" id="KW-0768">Sushi</keyword>
<evidence type="ECO:0000313" key="8">
    <source>
        <dbReference type="EnsemblMetazoa" id="AMAM004583-PA"/>
    </source>
</evidence>
<reference evidence="9" key="1">
    <citation type="submission" date="2013-09" db="EMBL/GenBank/DDBJ databases">
        <title>The Genome Sequence of Anopheles maculatus species B.</title>
        <authorList>
            <consortium name="The Broad Institute Genomics Platform"/>
            <person name="Neafsey D.E."/>
            <person name="Besansky N."/>
            <person name="Howell P."/>
            <person name="Walton C."/>
            <person name="Young S.K."/>
            <person name="Zeng Q."/>
            <person name="Gargeya S."/>
            <person name="Fitzgerald M."/>
            <person name="Haas B."/>
            <person name="Abouelleil A."/>
            <person name="Allen A.W."/>
            <person name="Alvarado L."/>
            <person name="Arachchi H.M."/>
            <person name="Berlin A.M."/>
            <person name="Chapman S.B."/>
            <person name="Gainer-Dewar J."/>
            <person name="Goldberg J."/>
            <person name="Griggs A."/>
            <person name="Gujja S."/>
            <person name="Hansen M."/>
            <person name="Howarth C."/>
            <person name="Imamovic A."/>
            <person name="Ireland A."/>
            <person name="Larimer J."/>
            <person name="McCowan C."/>
            <person name="Murphy C."/>
            <person name="Pearson M."/>
            <person name="Poon T.W."/>
            <person name="Priest M."/>
            <person name="Roberts A."/>
            <person name="Saif S."/>
            <person name="Shea T."/>
            <person name="Sisk P."/>
            <person name="Sykes S."/>
            <person name="Wortman J."/>
            <person name="Nusbaum C."/>
            <person name="Birren B."/>
        </authorList>
    </citation>
    <scope>NUCLEOTIDE SEQUENCE [LARGE SCALE GENOMIC DNA]</scope>
    <source>
        <strain evidence="9">maculatus3</strain>
    </source>
</reference>
<feature type="disulfide bond" evidence="4">
    <location>
        <begin position="200"/>
        <end position="227"/>
    </location>
</feature>
<feature type="domain" description="Sushi" evidence="7">
    <location>
        <begin position="348"/>
        <end position="427"/>
    </location>
</feature>
<dbReference type="Gene3D" id="2.10.70.10">
    <property type="entry name" value="Complement Module, domain 1"/>
    <property type="match status" value="9"/>
</dbReference>
<evidence type="ECO:0000256" key="6">
    <source>
        <dbReference type="SAM" id="Phobius"/>
    </source>
</evidence>
<accession>A0A182SDH2</accession>
<sequence>EALVNTTIVGRNYTVGANITYQCPVGHSLIGIETRTCQQNGLWSSTPPACKYVDCGPLPEIEHGGIILSEQRTSFGVQASYTCHENYTLIGNENRTCQTNGWSGTQPKCLIDWCPEPPPIQGGKIKVSGRRAGSTALYTCDYGFVLIGEPVLSCGLGGNWTGKIPVCRYVDCGMPARPDRGNMLLLNDSTTVGSVVRYFCDDDYWLVGPQELYCTKDGKWSGNAPACELITCETPHVPPGSYVIGYDYNIHSSIQYHCDPGHILRGEDTLTCLESGQWSGDAPDCEYVDCGPLTPIPFGSHRYLQNTTFLGSEVVYTCANSHRLAGVNRRLCLDTGLWSETAPRCEEIRCTEPTLTPHSFVSVTGNDRMYGRTLIRTSDATVSGAQTFRVGALAKYRCERGYKIVGEALITCEENGLWSGEIPECVYVDCETPPNVTNGKVTLATNATYYGAAALYECEGNFKLDGVSRRLCLEDGTWSHETPQCVEITCNEMNVSDALLVNYGNRKVGVQAEFSCSKGRYMVWEESLIDCGRPADIENGRVIVVNESTVYGGSAEYHCVPHYNRIGPYLRKCMDDGKWSGEEPRCELIVNDAQETNSLGTGIAIGAAIIVILLILIGVLFLHRNKARPVKNTENVQAAEHKEDQNAAVMSYSSLENGRHNFDLTNRGGGLVTFNTFHQAGAGHHPPPPSQLTHSNHNNNHLSSSNNNNTN</sequence>
<evidence type="ECO:0000313" key="9">
    <source>
        <dbReference type="Proteomes" id="UP000075901"/>
    </source>
</evidence>
<feature type="domain" description="Sushi" evidence="7">
    <location>
        <begin position="112"/>
        <end position="169"/>
    </location>
</feature>
<dbReference type="CDD" id="cd00033">
    <property type="entry name" value="CCP"/>
    <property type="match status" value="9"/>
</dbReference>
<dbReference type="InterPro" id="IPR035976">
    <property type="entry name" value="Sushi/SCR/CCP_sf"/>
</dbReference>
<feature type="disulfide bond" evidence="4">
    <location>
        <begin position="23"/>
        <end position="50"/>
    </location>
</feature>
<feature type="disulfide bond" evidence="4">
    <location>
        <begin position="559"/>
        <end position="586"/>
    </location>
</feature>
<feature type="compositionally biased region" description="Low complexity" evidence="5">
    <location>
        <begin position="692"/>
        <end position="711"/>
    </location>
</feature>
<dbReference type="FunFam" id="2.10.70.10:FF:000076">
    <property type="entry name" value="Furrowed, isoform A"/>
    <property type="match status" value="1"/>
</dbReference>
<keyword evidence="6" id="KW-1133">Transmembrane helix</keyword>
<dbReference type="SUPFAM" id="SSF57535">
    <property type="entry name" value="Complement control module/SCR domain"/>
    <property type="match status" value="9"/>
</dbReference>
<organism evidence="8 9">
    <name type="scientific">Anopheles maculatus</name>
    <dbReference type="NCBI Taxonomy" id="74869"/>
    <lineage>
        <taxon>Eukaryota</taxon>
        <taxon>Metazoa</taxon>
        <taxon>Ecdysozoa</taxon>
        <taxon>Arthropoda</taxon>
        <taxon>Hexapoda</taxon>
        <taxon>Insecta</taxon>
        <taxon>Pterygota</taxon>
        <taxon>Neoptera</taxon>
        <taxon>Endopterygota</taxon>
        <taxon>Diptera</taxon>
        <taxon>Nematocera</taxon>
        <taxon>Culicoidea</taxon>
        <taxon>Culicidae</taxon>
        <taxon>Anophelinae</taxon>
        <taxon>Anopheles</taxon>
        <taxon>Anopheles maculatus group</taxon>
    </lineage>
</organism>
<feature type="region of interest" description="Disordered" evidence="5">
    <location>
        <begin position="677"/>
        <end position="711"/>
    </location>
</feature>
<dbReference type="EnsemblMetazoa" id="AMAM004583-RA">
    <property type="protein sequence ID" value="AMAM004583-PA"/>
    <property type="gene ID" value="AMAM004583"/>
</dbReference>
<keyword evidence="3 4" id="KW-1015">Disulfide bond</keyword>
<feature type="domain" description="Sushi" evidence="7">
    <location>
        <begin position="53"/>
        <end position="111"/>
    </location>
</feature>
<protein>
    <recommendedName>
        <fullName evidence="7">Sushi domain-containing protein</fullName>
    </recommendedName>
</protein>
<feature type="disulfide bond" evidence="4">
    <location>
        <begin position="398"/>
        <end position="425"/>
    </location>
</feature>
<feature type="domain" description="Sushi" evidence="7">
    <location>
        <begin position="529"/>
        <end position="588"/>
    </location>
</feature>
<evidence type="ECO:0000256" key="4">
    <source>
        <dbReference type="PROSITE-ProRule" id="PRU00302"/>
    </source>
</evidence>
<dbReference type="InterPro" id="IPR051277">
    <property type="entry name" value="SEZ6_CSMD_C4BPB_Regulators"/>
</dbReference>
<feature type="domain" description="Sushi" evidence="7">
    <location>
        <begin position="230"/>
        <end position="287"/>
    </location>
</feature>
<name>A0A182SDH2_9DIPT</name>
<feature type="domain" description="Sushi" evidence="7">
    <location>
        <begin position="288"/>
        <end position="347"/>
    </location>
</feature>
<keyword evidence="1" id="KW-0732">Signal</keyword>
<keyword evidence="6" id="KW-0472">Membrane</keyword>
<dbReference type="Pfam" id="PF00084">
    <property type="entry name" value="Sushi"/>
    <property type="match status" value="9"/>
</dbReference>
<dbReference type="VEuPathDB" id="VectorBase:AMAM004583"/>
<keyword evidence="9" id="KW-1185">Reference proteome</keyword>
<dbReference type="PANTHER" id="PTHR45656:SF4">
    <property type="entry name" value="PROTEIN CBR-CLEC-78"/>
    <property type="match status" value="1"/>
</dbReference>
<evidence type="ECO:0000256" key="3">
    <source>
        <dbReference type="ARBA" id="ARBA00023157"/>
    </source>
</evidence>
<feature type="transmembrane region" description="Helical" evidence="6">
    <location>
        <begin position="599"/>
        <end position="622"/>
    </location>
</feature>
<dbReference type="AlphaFoldDB" id="A0A182SDH2"/>
<feature type="domain" description="Sushi" evidence="7">
    <location>
        <begin position="1"/>
        <end position="52"/>
    </location>
</feature>
<proteinExistence type="predicted"/>